<keyword evidence="2" id="KW-1185">Reference proteome</keyword>
<evidence type="ECO:0000313" key="2">
    <source>
        <dbReference type="Proteomes" id="UP000198990"/>
    </source>
</evidence>
<dbReference type="InterPro" id="IPR032710">
    <property type="entry name" value="NTF2-like_dom_sf"/>
</dbReference>
<reference evidence="2" key="1">
    <citation type="submission" date="2016-10" db="EMBL/GenBank/DDBJ databases">
        <authorList>
            <person name="Varghese N."/>
            <person name="Submissions S."/>
        </authorList>
    </citation>
    <scope>NUCLEOTIDE SEQUENCE [LARGE SCALE GENOMIC DNA]</scope>
    <source>
        <strain evidence="2">DSM 16471</strain>
    </source>
</reference>
<dbReference type="EMBL" id="FNZN01000002">
    <property type="protein sequence ID" value="SEK76086.1"/>
    <property type="molecule type" value="Genomic_DNA"/>
</dbReference>
<evidence type="ECO:0008006" key="3">
    <source>
        <dbReference type="Google" id="ProtNLM"/>
    </source>
</evidence>
<dbReference type="AlphaFoldDB" id="A0A1H7JP48"/>
<dbReference type="STRING" id="228957.SAMN04488008_102108"/>
<dbReference type="OrthoDB" id="1492879at2"/>
<name>A0A1H7JP48_9FLAO</name>
<evidence type="ECO:0000313" key="1">
    <source>
        <dbReference type="EMBL" id="SEK76086.1"/>
    </source>
</evidence>
<dbReference type="Gene3D" id="3.10.450.50">
    <property type="match status" value="1"/>
</dbReference>
<dbReference type="SUPFAM" id="SSF54427">
    <property type="entry name" value="NTF2-like"/>
    <property type="match status" value="1"/>
</dbReference>
<proteinExistence type="predicted"/>
<organism evidence="1 2">
    <name type="scientific">Maribacter orientalis</name>
    <dbReference type="NCBI Taxonomy" id="228957"/>
    <lineage>
        <taxon>Bacteria</taxon>
        <taxon>Pseudomonadati</taxon>
        <taxon>Bacteroidota</taxon>
        <taxon>Flavobacteriia</taxon>
        <taxon>Flavobacteriales</taxon>
        <taxon>Flavobacteriaceae</taxon>
        <taxon>Maribacter</taxon>
    </lineage>
</organism>
<sequence length="139" mass="15536">MKAFKNATTFFHNCESAKGWEACKEFAIENAKFNAQSEPITDVTKLEDYVNWMKGLGSITMPGCSYKVHSSAYDETTSTALFFATFTGTHSGDGGPIPPSNKTTNSEYVYALKMNDDDKVESMTKIWNSSWALRELGWM</sequence>
<accession>A0A1H7JP48</accession>
<gene>
    <name evidence="1" type="ORF">SAMN04488008_102108</name>
</gene>
<dbReference type="Proteomes" id="UP000198990">
    <property type="component" value="Unassembled WGS sequence"/>
</dbReference>
<protein>
    <recommendedName>
        <fullName evidence="3">SnoaL-like domain-containing protein</fullName>
    </recommendedName>
</protein>
<dbReference type="RefSeq" id="WP_091620351.1">
    <property type="nucleotide sequence ID" value="NZ_FNZN01000002.1"/>
</dbReference>